<dbReference type="InterPro" id="IPR005829">
    <property type="entry name" value="Sugar_transporter_CS"/>
</dbReference>
<feature type="transmembrane region" description="Helical" evidence="8">
    <location>
        <begin position="103"/>
        <end position="123"/>
    </location>
</feature>
<dbReference type="Pfam" id="PF00083">
    <property type="entry name" value="Sugar_tr"/>
    <property type="match status" value="1"/>
</dbReference>
<feature type="transmembrane region" description="Helical" evidence="8">
    <location>
        <begin position="447"/>
        <end position="465"/>
    </location>
</feature>
<dbReference type="InterPro" id="IPR050360">
    <property type="entry name" value="MFS_Sugar_Transporters"/>
</dbReference>
<evidence type="ECO:0000256" key="6">
    <source>
        <dbReference type="ARBA" id="ARBA00023136"/>
    </source>
</evidence>
<dbReference type="PANTHER" id="PTHR48022">
    <property type="entry name" value="PLASTIDIC GLUCOSE TRANSPORTER 4"/>
    <property type="match status" value="1"/>
</dbReference>
<dbReference type="Proteomes" id="UP000770015">
    <property type="component" value="Unassembled WGS sequence"/>
</dbReference>
<dbReference type="FunFam" id="1.20.1250.20:FF:000078">
    <property type="entry name" value="MFS maltose transporter, putative"/>
    <property type="match status" value="1"/>
</dbReference>
<evidence type="ECO:0000256" key="3">
    <source>
        <dbReference type="ARBA" id="ARBA00022448"/>
    </source>
</evidence>
<comment type="similarity">
    <text evidence="2 7">Belongs to the major facilitator superfamily. Sugar transporter (TC 2.A.1.1) family.</text>
</comment>
<evidence type="ECO:0000313" key="11">
    <source>
        <dbReference type="Proteomes" id="UP000770015"/>
    </source>
</evidence>
<dbReference type="GO" id="GO:0016020">
    <property type="term" value="C:membrane"/>
    <property type="evidence" value="ECO:0007669"/>
    <property type="project" value="UniProtKB-SubCell"/>
</dbReference>
<evidence type="ECO:0000256" key="4">
    <source>
        <dbReference type="ARBA" id="ARBA00022692"/>
    </source>
</evidence>
<sequence>MAKKTLAPRSKGLYHLFRSPRLLYSCFFLSMAFFTFGYDAAVGGGTLAMTPFIRQFSHKTGPDGQPFLTSTDISVLTALPGTGCLLGLPLSAKYADKYGRKKIVLLGCIFSAVGSAIQTGAFGIPEMVIGRWIANVAIWLFLVLGSTFMAEISPENIRGAIVGLSIVLINGAVVVGSGINWAMSTQATPLSFRLPLGLGILWPALLFGALLFVDDSPTFYLTKSRDDDALRSLRSLRSGYPAAEVEAEFANLKAQDKLRENEAQVPWTDIFRGTNLRRTLLAMSVGNMQQLSGIAFATNYATIFLATVSGGVSPFLLTLVGAVLALTGAVSGLFLVDVIGRRPLALITFTIIFFIDLIVGVLGFFDYENNRMISRTIASMCMLFSFFFAAGFGPLNYVVSSEVPTARLRNKTSSFSFLTVAIFSTVVNYVLPYIALPDAGNLGPKTYLVFAGWMAGCIVITYLYLPETKGRTPAELDIMFAARLPAHVFKGKTFSVTLTCTR</sequence>
<protein>
    <submittedName>
        <fullName evidence="10">General substrate transporter</fullName>
    </submittedName>
</protein>
<dbReference type="EMBL" id="JAGSXJ010000016">
    <property type="protein sequence ID" value="KAH6684929.1"/>
    <property type="molecule type" value="Genomic_DNA"/>
</dbReference>
<keyword evidence="4 8" id="KW-0812">Transmembrane</keyword>
<feature type="transmembrane region" description="Helical" evidence="8">
    <location>
        <begin position="129"/>
        <end position="149"/>
    </location>
</feature>
<feature type="transmembrane region" description="Helical" evidence="8">
    <location>
        <begin position="315"/>
        <end position="336"/>
    </location>
</feature>
<evidence type="ECO:0000256" key="2">
    <source>
        <dbReference type="ARBA" id="ARBA00010992"/>
    </source>
</evidence>
<evidence type="ECO:0000313" key="10">
    <source>
        <dbReference type="EMBL" id="KAH6684929.1"/>
    </source>
</evidence>
<keyword evidence="3 7" id="KW-0813">Transport</keyword>
<dbReference type="Gene3D" id="1.20.1250.20">
    <property type="entry name" value="MFS general substrate transporter like domains"/>
    <property type="match status" value="1"/>
</dbReference>
<feature type="transmembrane region" description="Helical" evidence="8">
    <location>
        <begin position="21"/>
        <end position="53"/>
    </location>
</feature>
<feature type="domain" description="Major facilitator superfamily (MFS) profile" evidence="9">
    <location>
        <begin position="25"/>
        <end position="469"/>
    </location>
</feature>
<feature type="transmembrane region" description="Helical" evidence="8">
    <location>
        <begin position="415"/>
        <end position="435"/>
    </location>
</feature>
<feature type="transmembrane region" description="Helical" evidence="8">
    <location>
        <begin position="73"/>
        <end position="91"/>
    </location>
</feature>
<name>A0A9P8VA86_9PEZI</name>
<gene>
    <name evidence="10" type="ORF">F5X68DRAFT_171364</name>
</gene>
<dbReference type="InterPro" id="IPR005828">
    <property type="entry name" value="MFS_sugar_transport-like"/>
</dbReference>
<evidence type="ECO:0000256" key="7">
    <source>
        <dbReference type="RuleBase" id="RU003346"/>
    </source>
</evidence>
<organism evidence="10 11">
    <name type="scientific">Plectosphaerella plurivora</name>
    <dbReference type="NCBI Taxonomy" id="936078"/>
    <lineage>
        <taxon>Eukaryota</taxon>
        <taxon>Fungi</taxon>
        <taxon>Dikarya</taxon>
        <taxon>Ascomycota</taxon>
        <taxon>Pezizomycotina</taxon>
        <taxon>Sordariomycetes</taxon>
        <taxon>Hypocreomycetidae</taxon>
        <taxon>Glomerellales</taxon>
        <taxon>Plectosphaerellaceae</taxon>
        <taxon>Plectosphaerella</taxon>
    </lineage>
</organism>
<feature type="transmembrane region" description="Helical" evidence="8">
    <location>
        <begin position="343"/>
        <end position="365"/>
    </location>
</feature>
<keyword evidence="6 8" id="KW-0472">Membrane</keyword>
<evidence type="ECO:0000256" key="5">
    <source>
        <dbReference type="ARBA" id="ARBA00022989"/>
    </source>
</evidence>
<comment type="caution">
    <text evidence="10">The sequence shown here is derived from an EMBL/GenBank/DDBJ whole genome shotgun (WGS) entry which is preliminary data.</text>
</comment>
<comment type="subcellular location">
    <subcellularLocation>
        <location evidence="1">Membrane</location>
        <topology evidence="1">Multi-pass membrane protein</topology>
    </subcellularLocation>
</comment>
<dbReference type="PROSITE" id="PS50850">
    <property type="entry name" value="MFS"/>
    <property type="match status" value="1"/>
</dbReference>
<keyword evidence="11" id="KW-1185">Reference proteome</keyword>
<feature type="transmembrane region" description="Helical" evidence="8">
    <location>
        <begin position="194"/>
        <end position="213"/>
    </location>
</feature>
<dbReference type="GO" id="GO:0005351">
    <property type="term" value="F:carbohydrate:proton symporter activity"/>
    <property type="evidence" value="ECO:0007669"/>
    <property type="project" value="TreeGrafter"/>
</dbReference>
<proteinExistence type="inferred from homology"/>
<feature type="transmembrane region" description="Helical" evidence="8">
    <location>
        <begin position="377"/>
        <end position="395"/>
    </location>
</feature>
<keyword evidence="5 8" id="KW-1133">Transmembrane helix</keyword>
<dbReference type="NCBIfam" id="TIGR00879">
    <property type="entry name" value="SP"/>
    <property type="match status" value="1"/>
</dbReference>
<feature type="transmembrane region" description="Helical" evidence="8">
    <location>
        <begin position="161"/>
        <end position="182"/>
    </location>
</feature>
<evidence type="ECO:0000259" key="9">
    <source>
        <dbReference type="PROSITE" id="PS50850"/>
    </source>
</evidence>
<accession>A0A9P8VA86</accession>
<dbReference type="AlphaFoldDB" id="A0A9P8VA86"/>
<dbReference type="PROSITE" id="PS00216">
    <property type="entry name" value="SUGAR_TRANSPORT_1"/>
    <property type="match status" value="2"/>
</dbReference>
<dbReference type="OrthoDB" id="6612291at2759"/>
<dbReference type="InterPro" id="IPR036259">
    <property type="entry name" value="MFS_trans_sf"/>
</dbReference>
<evidence type="ECO:0000256" key="1">
    <source>
        <dbReference type="ARBA" id="ARBA00004141"/>
    </source>
</evidence>
<dbReference type="InterPro" id="IPR003663">
    <property type="entry name" value="Sugar/inositol_transpt"/>
</dbReference>
<evidence type="ECO:0000256" key="8">
    <source>
        <dbReference type="SAM" id="Phobius"/>
    </source>
</evidence>
<feature type="transmembrane region" description="Helical" evidence="8">
    <location>
        <begin position="291"/>
        <end position="309"/>
    </location>
</feature>
<reference evidence="10" key="1">
    <citation type="journal article" date="2021" name="Nat. Commun.">
        <title>Genetic determinants of endophytism in the Arabidopsis root mycobiome.</title>
        <authorList>
            <person name="Mesny F."/>
            <person name="Miyauchi S."/>
            <person name="Thiergart T."/>
            <person name="Pickel B."/>
            <person name="Atanasova L."/>
            <person name="Karlsson M."/>
            <person name="Huettel B."/>
            <person name="Barry K.W."/>
            <person name="Haridas S."/>
            <person name="Chen C."/>
            <person name="Bauer D."/>
            <person name="Andreopoulos W."/>
            <person name="Pangilinan J."/>
            <person name="LaButti K."/>
            <person name="Riley R."/>
            <person name="Lipzen A."/>
            <person name="Clum A."/>
            <person name="Drula E."/>
            <person name="Henrissat B."/>
            <person name="Kohler A."/>
            <person name="Grigoriev I.V."/>
            <person name="Martin F.M."/>
            <person name="Hacquard S."/>
        </authorList>
    </citation>
    <scope>NUCLEOTIDE SEQUENCE</scope>
    <source>
        <strain evidence="10">MPI-SDFR-AT-0117</strain>
    </source>
</reference>
<dbReference type="InterPro" id="IPR020846">
    <property type="entry name" value="MFS_dom"/>
</dbReference>
<dbReference type="SUPFAM" id="SSF103473">
    <property type="entry name" value="MFS general substrate transporter"/>
    <property type="match status" value="1"/>
</dbReference>
<dbReference type="PANTHER" id="PTHR48022:SF27">
    <property type="entry name" value="MAJOR FACILITATOR SUPERFAMILY (MFS) PROFILE DOMAIN-CONTAINING PROTEIN"/>
    <property type="match status" value="1"/>
</dbReference>